<proteinExistence type="predicted"/>
<keyword evidence="2" id="KW-0294">Fucose metabolism</keyword>
<keyword evidence="4" id="KW-0812">Transmembrane</keyword>
<dbReference type="Pfam" id="PF10250">
    <property type="entry name" value="O-FucT"/>
    <property type="match status" value="1"/>
</dbReference>
<feature type="transmembrane region" description="Helical" evidence="4">
    <location>
        <begin position="61"/>
        <end position="79"/>
    </location>
</feature>
<evidence type="ECO:0000313" key="6">
    <source>
        <dbReference type="Proteomes" id="UP001642501"/>
    </source>
</evidence>
<accession>A0ABP0E2K6</accession>
<evidence type="ECO:0000256" key="3">
    <source>
        <dbReference type="ARBA" id="ARBA00023277"/>
    </source>
</evidence>
<comment type="caution">
    <text evidence="5">The sequence shown here is derived from an EMBL/GenBank/DDBJ whole genome shotgun (WGS) entry which is preliminary data.</text>
</comment>
<evidence type="ECO:0000256" key="1">
    <source>
        <dbReference type="ARBA" id="ARBA00022679"/>
    </source>
</evidence>
<reference evidence="5 6" key="1">
    <citation type="submission" date="2024-01" db="EMBL/GenBank/DDBJ databases">
        <authorList>
            <person name="Allen C."/>
            <person name="Tagirdzhanova G."/>
        </authorList>
    </citation>
    <scope>NUCLEOTIDE SEQUENCE [LARGE SCALE GENOMIC DNA]</scope>
    <source>
        <strain evidence="5 6">CBS 573.63</strain>
    </source>
</reference>
<name>A0ABP0E2K6_9PEZI</name>
<keyword evidence="4" id="KW-0472">Membrane</keyword>
<dbReference type="CDD" id="cd11296">
    <property type="entry name" value="O-FucT_like"/>
    <property type="match status" value="1"/>
</dbReference>
<keyword evidence="3" id="KW-0119">Carbohydrate metabolism</keyword>
<keyword evidence="6" id="KW-1185">Reference proteome</keyword>
<evidence type="ECO:0000313" key="5">
    <source>
        <dbReference type="EMBL" id="CAK7274800.1"/>
    </source>
</evidence>
<protein>
    <recommendedName>
        <fullName evidence="7">Alternative oxidase</fullName>
    </recommendedName>
</protein>
<dbReference type="Proteomes" id="UP001642501">
    <property type="component" value="Unassembled WGS sequence"/>
</dbReference>
<evidence type="ECO:0008006" key="7">
    <source>
        <dbReference type="Google" id="ProtNLM"/>
    </source>
</evidence>
<dbReference type="InterPro" id="IPR019378">
    <property type="entry name" value="GDP-Fuc_O-FucTrfase"/>
</dbReference>
<evidence type="ECO:0000256" key="2">
    <source>
        <dbReference type="ARBA" id="ARBA00023253"/>
    </source>
</evidence>
<dbReference type="Gene3D" id="3.40.50.11350">
    <property type="match status" value="1"/>
</dbReference>
<evidence type="ECO:0000256" key="4">
    <source>
        <dbReference type="SAM" id="Phobius"/>
    </source>
</evidence>
<keyword evidence="1" id="KW-0808">Transferase</keyword>
<gene>
    <name evidence="5" type="ORF">SEPCBS57363_006349</name>
</gene>
<organism evidence="5 6">
    <name type="scientific">Sporothrix epigloea</name>
    <dbReference type="NCBI Taxonomy" id="1892477"/>
    <lineage>
        <taxon>Eukaryota</taxon>
        <taxon>Fungi</taxon>
        <taxon>Dikarya</taxon>
        <taxon>Ascomycota</taxon>
        <taxon>Pezizomycotina</taxon>
        <taxon>Sordariomycetes</taxon>
        <taxon>Sordariomycetidae</taxon>
        <taxon>Ophiostomatales</taxon>
        <taxon>Ophiostomataceae</taxon>
        <taxon>Sporothrix</taxon>
    </lineage>
</organism>
<dbReference type="EMBL" id="CAWUOM010000184">
    <property type="protein sequence ID" value="CAK7274800.1"/>
    <property type="molecule type" value="Genomic_DNA"/>
</dbReference>
<keyword evidence="4" id="KW-1133">Transmembrane helix</keyword>
<sequence>MDYVNSAADEAVQRANRFYNHLLLQVEAPLYEKLTAHDVAPAAVAIATTSVSWPRIWSRKCAAVIVALVLLVLAGHAIFSSQPLPSDPFTKARQHLTKEAFIDAVMREPVEGIVDPEPIRKKCQMVIQKPGLVWQCDYIQGGLGNLGNTWVGCMYFGIESGATTIVLPRVGIRNDENLIDNGNYQHTVDLSILYDLDHFIESWEQACPHIKVYKSAEEVPNLIGVGGKTLTPHRIPQLELVRQTVVDAGTWRVRFDEWMRSRYAPDKLQSMSPEKPVHVVAKGLLFACHRASMDQHFAHAFARMFRFKESLRRLGAAALWGLEQRVGRPIVADAILFPEAYAKAYGPASVPLLSGVTEQPPPVNTSQVTHLLRHRVTSHGFLGAHLRADSDAQKMHWPGYDVQVPEYLREALERNLTSIYVAAGTPESALRFKADASMLNLTAYTKEDVLGEEDMAEYQTLSWDNKAVVDFQVLLHASYFAGFGQSTFSQTMAMRRSVLPDAGPNQVNPWRPFTGPSFEIWRDNLSSVFCGLHSQTMDMIWP</sequence>